<evidence type="ECO:0000313" key="1">
    <source>
        <dbReference type="EMBL" id="KAA6313214.1"/>
    </source>
</evidence>
<proteinExistence type="predicted"/>
<dbReference type="AlphaFoldDB" id="A0A5J4PX49"/>
<name>A0A5J4PX49_9ZZZZ</name>
<evidence type="ECO:0008006" key="2">
    <source>
        <dbReference type="Google" id="ProtNLM"/>
    </source>
</evidence>
<accession>A0A5J4PX49</accession>
<dbReference type="EMBL" id="SNRY01006159">
    <property type="protein sequence ID" value="KAA6313214.1"/>
    <property type="molecule type" value="Genomic_DNA"/>
</dbReference>
<sequence length="247" mass="28786">MNGEWLDVFFSSTDTYFSNNNHGLHPKEQLPNFVKWLIQAEILDDTKHRQLTPLGKLLSNLYIDMPDLVWEIIWINLSTNSPIAKWYKEKIDWGYRFSQQNIQELVRNDYPIDSPTTIKNIVYALFRTFRESPIGKMGLLVEQERLRYTKKTYLDLSKEATVYSIYKYAENKGIKAFRVSDLYNSENKQGAYKEFGITKIDIEKHLRSLNSGSNCILTAELNMGLDHITLRDDLSAVETLAILTNMK</sequence>
<comment type="caution">
    <text evidence="1">The sequence shown here is derived from an EMBL/GenBank/DDBJ whole genome shotgun (WGS) entry which is preliminary data.</text>
</comment>
<organism evidence="1">
    <name type="scientific">termite gut metagenome</name>
    <dbReference type="NCBI Taxonomy" id="433724"/>
    <lineage>
        <taxon>unclassified sequences</taxon>
        <taxon>metagenomes</taxon>
        <taxon>organismal metagenomes</taxon>
    </lineage>
</organism>
<reference evidence="1" key="1">
    <citation type="submission" date="2019-03" db="EMBL/GenBank/DDBJ databases">
        <title>Single cell metagenomics reveals metabolic interactions within the superorganism composed of flagellate Streblomastix strix and complex community of Bacteroidetes bacteria on its surface.</title>
        <authorList>
            <person name="Treitli S.C."/>
            <person name="Kolisko M."/>
            <person name="Husnik F."/>
            <person name="Keeling P."/>
            <person name="Hampl V."/>
        </authorList>
    </citation>
    <scope>NUCLEOTIDE SEQUENCE</scope>
    <source>
        <strain evidence="1">STM</strain>
    </source>
</reference>
<protein>
    <recommendedName>
        <fullName evidence="2">DUF4007 domain-containing protein</fullName>
    </recommendedName>
</protein>
<gene>
    <name evidence="1" type="ORF">EZS27_035977</name>
</gene>